<evidence type="ECO:0000256" key="1">
    <source>
        <dbReference type="SAM" id="Coils"/>
    </source>
</evidence>
<dbReference type="AlphaFoldDB" id="A0A4U5R3G1"/>
<evidence type="ECO:0000313" key="3">
    <source>
        <dbReference type="EMBL" id="TKS17791.1"/>
    </source>
</evidence>
<organism evidence="3">
    <name type="scientific">Populus alba</name>
    <name type="common">White poplar</name>
    <dbReference type="NCBI Taxonomy" id="43335"/>
    <lineage>
        <taxon>Eukaryota</taxon>
        <taxon>Viridiplantae</taxon>
        <taxon>Streptophyta</taxon>
        <taxon>Embryophyta</taxon>
        <taxon>Tracheophyta</taxon>
        <taxon>Spermatophyta</taxon>
        <taxon>Magnoliopsida</taxon>
        <taxon>eudicotyledons</taxon>
        <taxon>Gunneridae</taxon>
        <taxon>Pentapetalae</taxon>
        <taxon>rosids</taxon>
        <taxon>fabids</taxon>
        <taxon>Malpighiales</taxon>
        <taxon>Salicaceae</taxon>
        <taxon>Saliceae</taxon>
        <taxon>Populus</taxon>
    </lineage>
</organism>
<evidence type="ECO:0000256" key="2">
    <source>
        <dbReference type="SAM" id="Phobius"/>
    </source>
</evidence>
<feature type="transmembrane region" description="Helical" evidence="2">
    <location>
        <begin position="116"/>
        <end position="136"/>
    </location>
</feature>
<sequence length="239" mass="27092">MAVPPFRLRTPEVCREAVVLSMEITILLGGALLFYTILLILQQIFSYTGVILLSIAAIVLLTRDHSSNSSLPITTARKLMEISKQLCDIVVSITNKLCEEPVTNYPHLERRCSGTIAIWTGYVAYAGLLIQVLLRYPVSLDTFFAGGLIAIAVCANHTFLFSCMWDSIKRKSLGQNLDQADSMNKVDENELKEVKAKCDEDRQRWEEEKKVLTEQLNMAKSKLREKEKSYSMFGNFNWD</sequence>
<keyword evidence="2" id="KW-0472">Membrane</keyword>
<comment type="caution">
    <text evidence="3">The sequence shown here is derived from an EMBL/GenBank/DDBJ whole genome shotgun (WGS) entry which is preliminary data.</text>
</comment>
<keyword evidence="1" id="KW-0175">Coiled coil</keyword>
<name>A0A4U5R3G1_POPAL</name>
<proteinExistence type="predicted"/>
<protein>
    <submittedName>
        <fullName evidence="3">Uncharacterized protein</fullName>
    </submittedName>
</protein>
<feature type="transmembrane region" description="Helical" evidence="2">
    <location>
        <begin position="17"/>
        <end position="38"/>
    </location>
</feature>
<feature type="transmembrane region" description="Helical" evidence="2">
    <location>
        <begin position="44"/>
        <end position="62"/>
    </location>
</feature>
<keyword evidence="2" id="KW-0812">Transmembrane</keyword>
<reference evidence="3" key="1">
    <citation type="submission" date="2018-10" db="EMBL/GenBank/DDBJ databases">
        <title>Population genomic analysis revealed the cold adaptation of white poplar.</title>
        <authorList>
            <person name="Liu Y.-J."/>
        </authorList>
    </citation>
    <scope>NUCLEOTIDE SEQUENCE [LARGE SCALE GENOMIC DNA]</scope>
    <source>
        <strain evidence="3">PAL-ZL1</strain>
    </source>
</reference>
<feature type="transmembrane region" description="Helical" evidence="2">
    <location>
        <begin position="142"/>
        <end position="165"/>
    </location>
</feature>
<dbReference type="EMBL" id="RCHU01000024">
    <property type="protein sequence ID" value="TKS17791.1"/>
    <property type="molecule type" value="Genomic_DNA"/>
</dbReference>
<gene>
    <name evidence="3" type="ORF">D5086_0000011620</name>
</gene>
<feature type="coiled-coil region" evidence="1">
    <location>
        <begin position="177"/>
        <end position="229"/>
    </location>
</feature>
<keyword evidence="2" id="KW-1133">Transmembrane helix</keyword>
<accession>A0A4U5R3G1</accession>